<dbReference type="STRING" id="115433.SAMN05421835_109146"/>
<accession>A0A1I3UR43</accession>
<gene>
    <name evidence="3" type="ORF">SAMN05421835_109146</name>
</gene>
<dbReference type="InterPro" id="IPR029058">
    <property type="entry name" value="AB_hydrolase_fold"/>
</dbReference>
<sequence length="306" mass="32084">MTRPVPDGTKREQLPPAVIAQLKALPPAITPELGQAVWALLTPFHEKIGYTAPRIDRDLRYGDHPRHRLDVHTGEEPPVAAPVFLFVHGGGFVGGDKNVPGTPRHDLVGAWAARQGWVGVTMTYRLAPEHQWPAGAQDVAAAVGWIRDNIAGHGGDPGKIVVAGNSAGAVHVASFITGQGGGSLEGVAGAALLSGIYDLAPDNRGALEHVYYGDTPAEAASTLPGLVDSPVPLLFSVAERDPVNFHAQAAGVVAAWQAKHGAVPDLVRVEGHNHLSTIASLGIDEPALGVALRRFVERNTTRAGVF</sequence>
<keyword evidence="1" id="KW-0378">Hydrolase</keyword>
<dbReference type="InterPro" id="IPR050300">
    <property type="entry name" value="GDXG_lipolytic_enzyme"/>
</dbReference>
<evidence type="ECO:0000313" key="3">
    <source>
        <dbReference type="EMBL" id="SFJ84291.1"/>
    </source>
</evidence>
<dbReference type="PANTHER" id="PTHR48081:SF33">
    <property type="entry name" value="KYNURENINE FORMAMIDASE"/>
    <property type="match status" value="1"/>
</dbReference>
<name>A0A1I3UR43_9PSEU</name>
<dbReference type="Proteomes" id="UP000199025">
    <property type="component" value="Unassembled WGS sequence"/>
</dbReference>
<feature type="domain" description="Alpha/beta hydrolase fold-3" evidence="2">
    <location>
        <begin position="85"/>
        <end position="202"/>
    </location>
</feature>
<proteinExistence type="predicted"/>
<dbReference type="Pfam" id="PF07859">
    <property type="entry name" value="Abhydrolase_3"/>
    <property type="match status" value="1"/>
</dbReference>
<dbReference type="RefSeq" id="WP_177228745.1">
    <property type="nucleotide sequence ID" value="NZ_CBDQZW010000008.1"/>
</dbReference>
<dbReference type="GO" id="GO:0016787">
    <property type="term" value="F:hydrolase activity"/>
    <property type="evidence" value="ECO:0007669"/>
    <property type="project" value="UniProtKB-KW"/>
</dbReference>
<evidence type="ECO:0000313" key="4">
    <source>
        <dbReference type="Proteomes" id="UP000199025"/>
    </source>
</evidence>
<evidence type="ECO:0000256" key="1">
    <source>
        <dbReference type="ARBA" id="ARBA00022801"/>
    </source>
</evidence>
<dbReference type="PANTHER" id="PTHR48081">
    <property type="entry name" value="AB HYDROLASE SUPERFAMILY PROTEIN C4A8.06C"/>
    <property type="match status" value="1"/>
</dbReference>
<organism evidence="3 4">
    <name type="scientific">Amycolatopsis sacchari</name>
    <dbReference type="NCBI Taxonomy" id="115433"/>
    <lineage>
        <taxon>Bacteria</taxon>
        <taxon>Bacillati</taxon>
        <taxon>Actinomycetota</taxon>
        <taxon>Actinomycetes</taxon>
        <taxon>Pseudonocardiales</taxon>
        <taxon>Pseudonocardiaceae</taxon>
        <taxon>Amycolatopsis</taxon>
    </lineage>
</organism>
<dbReference type="AlphaFoldDB" id="A0A1I3UR43"/>
<dbReference type="SUPFAM" id="SSF53474">
    <property type="entry name" value="alpha/beta-Hydrolases"/>
    <property type="match status" value="1"/>
</dbReference>
<protein>
    <submittedName>
        <fullName evidence="3">Acetyl esterase/lipase</fullName>
    </submittedName>
</protein>
<dbReference type="InterPro" id="IPR013094">
    <property type="entry name" value="AB_hydrolase_3"/>
</dbReference>
<dbReference type="Gene3D" id="3.40.50.1820">
    <property type="entry name" value="alpha/beta hydrolase"/>
    <property type="match status" value="1"/>
</dbReference>
<keyword evidence="4" id="KW-1185">Reference proteome</keyword>
<reference evidence="3 4" key="1">
    <citation type="submission" date="2016-10" db="EMBL/GenBank/DDBJ databases">
        <authorList>
            <person name="de Groot N.N."/>
        </authorList>
    </citation>
    <scope>NUCLEOTIDE SEQUENCE [LARGE SCALE GENOMIC DNA]</scope>
    <source>
        <strain evidence="3 4">DSM 44468</strain>
    </source>
</reference>
<dbReference type="EMBL" id="FORP01000009">
    <property type="protein sequence ID" value="SFJ84291.1"/>
    <property type="molecule type" value="Genomic_DNA"/>
</dbReference>
<evidence type="ECO:0000259" key="2">
    <source>
        <dbReference type="Pfam" id="PF07859"/>
    </source>
</evidence>